<dbReference type="OrthoDB" id="9802114at2"/>
<keyword evidence="2" id="KW-1185">Reference proteome</keyword>
<dbReference type="AlphaFoldDB" id="A0A8G2BL82"/>
<organism evidence="1 2">
    <name type="scientific">Thalassobaculum litoreum DSM 18839</name>
    <dbReference type="NCBI Taxonomy" id="1123362"/>
    <lineage>
        <taxon>Bacteria</taxon>
        <taxon>Pseudomonadati</taxon>
        <taxon>Pseudomonadota</taxon>
        <taxon>Alphaproteobacteria</taxon>
        <taxon>Rhodospirillales</taxon>
        <taxon>Thalassobaculaceae</taxon>
        <taxon>Thalassobaculum</taxon>
    </lineage>
</organism>
<evidence type="ECO:0000313" key="1">
    <source>
        <dbReference type="EMBL" id="SDG35659.1"/>
    </source>
</evidence>
<reference evidence="1 2" key="1">
    <citation type="submission" date="2016-10" db="EMBL/GenBank/DDBJ databases">
        <authorList>
            <person name="Varghese N."/>
            <person name="Submissions S."/>
        </authorList>
    </citation>
    <scope>NUCLEOTIDE SEQUENCE [LARGE SCALE GENOMIC DNA]</scope>
    <source>
        <strain evidence="1 2">DSM 18839</strain>
    </source>
</reference>
<accession>A0A8G2BL82</accession>
<evidence type="ECO:0000313" key="2">
    <source>
        <dbReference type="Proteomes" id="UP000198615"/>
    </source>
</evidence>
<dbReference type="Proteomes" id="UP000198615">
    <property type="component" value="Unassembled WGS sequence"/>
</dbReference>
<protein>
    <submittedName>
        <fullName evidence="1">Uncharacterized protein</fullName>
    </submittedName>
</protein>
<sequence>MVAQGAADLAAMMLSPYEHFEDPMAVAQSENLTKEEKLSVLKSMEADARELEVAAEENMGGGEQHSLAAVRKAMRAVDPEAAARSAQVQTSKAT</sequence>
<name>A0A8G2BL82_9PROT</name>
<proteinExistence type="predicted"/>
<comment type="caution">
    <text evidence="1">The sequence shown here is derived from an EMBL/GenBank/DDBJ whole genome shotgun (WGS) entry which is preliminary data.</text>
</comment>
<dbReference type="EMBL" id="FNBW01000015">
    <property type="protein sequence ID" value="SDG35659.1"/>
    <property type="molecule type" value="Genomic_DNA"/>
</dbReference>
<dbReference type="RefSeq" id="WP_093153413.1">
    <property type="nucleotide sequence ID" value="NZ_FNBW01000015.1"/>
</dbReference>
<gene>
    <name evidence="1" type="ORF">SAMN05660686_04137</name>
</gene>